<sequence length="427" mass="43943">MTFSNTTSRRTAPRRPALPLAALSLATLLAACGGGGGGSSSTASGFSSGPISGLGSIIVNGVRYEDGSATVIDDDGSSVSRSSDDPLKLGVVVDVVGRINDDGLNGTASRFEIRTELKGPVEAKNSLSDTLTVLGTPVRVTATTVYEGVAGFSALVAGGNGNVVEVHGLPDASGTLVATRIELESATVSAFGGDYRVRGSVTGLSGTVPAQSFNVGAVRVSTDSATRINGSLSDNARVSVRLNKTPVAGVYTATRVQLKARGFGRDDAFNRAEIEGLITAFTSRESFEVNGYPVSTSSSTNFEDGQTGVVLGARVEVEGSVVNGVLQARKVELDRFDDGDEGDDRDGDDRDDAPFEFKGVATAVTGQGGEGTFTVRGQSIAYNSRTVFRDGLSAATFANANIEVDAVINSGSGSASRFLAVRIERND</sequence>
<dbReference type="EMBL" id="JAERRA010000001">
    <property type="protein sequence ID" value="MBL0718367.1"/>
    <property type="molecule type" value="Genomic_DNA"/>
</dbReference>
<protein>
    <recommendedName>
        <fullName evidence="2">DUF5666 domain-containing protein</fullName>
    </recommendedName>
</protein>
<feature type="chain" id="PRO_5040997056" description="DUF5666 domain-containing protein" evidence="1">
    <location>
        <begin position="31"/>
        <end position="427"/>
    </location>
</feature>
<dbReference type="RefSeq" id="WP_201822959.1">
    <property type="nucleotide sequence ID" value="NZ_JAERRA010000001.1"/>
</dbReference>
<dbReference type="Proteomes" id="UP000643207">
    <property type="component" value="Unassembled WGS sequence"/>
</dbReference>
<keyword evidence="4" id="KW-1185">Reference proteome</keyword>
<reference evidence="3 4" key="1">
    <citation type="submission" date="2021-01" db="EMBL/GenBank/DDBJ databases">
        <title>Piscinibacter sp. Jin2 Genome sequencing and assembly.</title>
        <authorList>
            <person name="Kim I."/>
        </authorList>
    </citation>
    <scope>NUCLEOTIDE SEQUENCE [LARGE SCALE GENOMIC DNA]</scope>
    <source>
        <strain evidence="3 4">Jin2</strain>
    </source>
</reference>
<dbReference type="InterPro" id="IPR043724">
    <property type="entry name" value="DUF5666"/>
</dbReference>
<feature type="domain" description="DUF5666" evidence="2">
    <location>
        <begin position="118"/>
        <end position="182"/>
    </location>
</feature>
<dbReference type="Pfam" id="PF18914">
    <property type="entry name" value="DUF5666"/>
    <property type="match status" value="5"/>
</dbReference>
<accession>A0A9X1BMN7</accession>
<gene>
    <name evidence="3" type="ORF">JI742_00550</name>
</gene>
<keyword evidence="1" id="KW-0732">Signal</keyword>
<feature type="domain" description="DUF5666" evidence="2">
    <location>
        <begin position="198"/>
        <end position="256"/>
    </location>
</feature>
<organism evidence="3 4">
    <name type="scientific">Aquariibacter lacus</name>
    <dbReference type="NCBI Taxonomy" id="2801332"/>
    <lineage>
        <taxon>Bacteria</taxon>
        <taxon>Pseudomonadati</taxon>
        <taxon>Pseudomonadota</taxon>
        <taxon>Betaproteobacteria</taxon>
        <taxon>Burkholderiales</taxon>
        <taxon>Sphaerotilaceae</taxon>
        <taxon>Aquariibacter</taxon>
    </lineage>
</organism>
<name>A0A9X1BMN7_9BURK</name>
<feature type="signal peptide" evidence="1">
    <location>
        <begin position="1"/>
        <end position="30"/>
    </location>
</feature>
<proteinExistence type="predicted"/>
<dbReference type="AlphaFoldDB" id="A0A9X1BMN7"/>
<evidence type="ECO:0000259" key="2">
    <source>
        <dbReference type="Pfam" id="PF18914"/>
    </source>
</evidence>
<evidence type="ECO:0000313" key="3">
    <source>
        <dbReference type="EMBL" id="MBL0718367.1"/>
    </source>
</evidence>
<feature type="domain" description="DUF5666" evidence="2">
    <location>
        <begin position="275"/>
        <end position="332"/>
    </location>
</feature>
<feature type="domain" description="DUF5666" evidence="2">
    <location>
        <begin position="49"/>
        <end position="110"/>
    </location>
</feature>
<evidence type="ECO:0000313" key="4">
    <source>
        <dbReference type="Proteomes" id="UP000643207"/>
    </source>
</evidence>
<comment type="caution">
    <text evidence="3">The sequence shown here is derived from an EMBL/GenBank/DDBJ whole genome shotgun (WGS) entry which is preliminary data.</text>
</comment>
<evidence type="ECO:0000256" key="1">
    <source>
        <dbReference type="SAM" id="SignalP"/>
    </source>
</evidence>
<feature type="domain" description="DUF5666" evidence="2">
    <location>
        <begin position="358"/>
        <end position="423"/>
    </location>
</feature>